<evidence type="ECO:0000313" key="4">
    <source>
        <dbReference type="EMBL" id="OEU21585.1"/>
    </source>
</evidence>
<dbReference type="InParanoid" id="A0A1E7FU01"/>
<dbReference type="Pfam" id="PF01553">
    <property type="entry name" value="Acyltransferase"/>
    <property type="match status" value="2"/>
</dbReference>
<dbReference type="InterPro" id="IPR002123">
    <property type="entry name" value="Plipid/glycerol_acylTrfase"/>
</dbReference>
<keyword evidence="2" id="KW-1133">Transmembrane helix</keyword>
<dbReference type="PANTHER" id="PTHR31605">
    <property type="entry name" value="GLYCEROL-3-PHOSPHATE O-ACYLTRANSFERASE 1"/>
    <property type="match status" value="1"/>
</dbReference>
<feature type="domain" description="Phospholipid/glycerol acyltransferase" evidence="3">
    <location>
        <begin position="125"/>
        <end position="340"/>
    </location>
</feature>
<feature type="transmembrane region" description="Helical" evidence="2">
    <location>
        <begin position="30"/>
        <end position="51"/>
    </location>
</feature>
<feature type="transmembrane region" description="Helical" evidence="2">
    <location>
        <begin position="63"/>
        <end position="85"/>
    </location>
</feature>
<feature type="transmembrane region" description="Helical" evidence="2">
    <location>
        <begin position="91"/>
        <end position="108"/>
    </location>
</feature>
<feature type="region of interest" description="Disordered" evidence="1">
    <location>
        <begin position="208"/>
        <end position="229"/>
    </location>
</feature>
<keyword evidence="2" id="KW-0812">Transmembrane</keyword>
<proteinExistence type="predicted"/>
<keyword evidence="5" id="KW-1185">Reference proteome</keyword>
<dbReference type="PANTHER" id="PTHR31605:SF0">
    <property type="entry name" value="GLYCEROL-3-PHOSPHATE O-ACYLTRANSFERASE 1"/>
    <property type="match status" value="1"/>
</dbReference>
<gene>
    <name evidence="4" type="ORF">FRACYDRAFT_180963</name>
</gene>
<dbReference type="Proteomes" id="UP000095751">
    <property type="component" value="Unassembled WGS sequence"/>
</dbReference>
<dbReference type="EMBL" id="KV784354">
    <property type="protein sequence ID" value="OEU21585.1"/>
    <property type="molecule type" value="Genomic_DNA"/>
</dbReference>
<name>A0A1E7FU01_9STRA</name>
<dbReference type="SMART" id="SM00563">
    <property type="entry name" value="PlsC"/>
    <property type="match status" value="1"/>
</dbReference>
<accession>A0A1E7FU01</accession>
<dbReference type="GO" id="GO:0004366">
    <property type="term" value="F:glycerol-3-phosphate O-acyltransferase activity"/>
    <property type="evidence" value="ECO:0007669"/>
    <property type="project" value="TreeGrafter"/>
</dbReference>
<dbReference type="GO" id="GO:0016287">
    <property type="term" value="F:glycerone-phosphate O-acyltransferase activity"/>
    <property type="evidence" value="ECO:0007669"/>
    <property type="project" value="TreeGrafter"/>
</dbReference>
<dbReference type="AlphaFoldDB" id="A0A1E7FU01"/>
<organism evidence="4 5">
    <name type="scientific">Fragilariopsis cylindrus CCMP1102</name>
    <dbReference type="NCBI Taxonomy" id="635003"/>
    <lineage>
        <taxon>Eukaryota</taxon>
        <taxon>Sar</taxon>
        <taxon>Stramenopiles</taxon>
        <taxon>Ochrophyta</taxon>
        <taxon>Bacillariophyta</taxon>
        <taxon>Bacillariophyceae</taxon>
        <taxon>Bacillariophycidae</taxon>
        <taxon>Bacillariales</taxon>
        <taxon>Bacillariaceae</taxon>
        <taxon>Fragilariopsis</taxon>
    </lineage>
</organism>
<evidence type="ECO:0000256" key="2">
    <source>
        <dbReference type="SAM" id="Phobius"/>
    </source>
</evidence>
<dbReference type="KEGG" id="fcy:FRACYDRAFT_180963"/>
<evidence type="ECO:0000259" key="3">
    <source>
        <dbReference type="SMART" id="SM00563"/>
    </source>
</evidence>
<evidence type="ECO:0000256" key="1">
    <source>
        <dbReference type="SAM" id="MobiDB-lite"/>
    </source>
</evidence>
<dbReference type="GO" id="GO:0008654">
    <property type="term" value="P:phospholipid biosynthetic process"/>
    <property type="evidence" value="ECO:0007669"/>
    <property type="project" value="TreeGrafter"/>
</dbReference>
<dbReference type="OrthoDB" id="2427554at2759"/>
<dbReference type="FunCoup" id="A0A1E7FU01">
    <property type="interactions" value="11"/>
</dbReference>
<feature type="transmembrane region" description="Helical" evidence="2">
    <location>
        <begin position="509"/>
        <end position="529"/>
    </location>
</feature>
<sequence>MSICLSPLPNFNIKLKLQLSGVDKNISNIAFTRTVLGVLLAVIVLSIDAFNPVKLFLHVFNEYAITIKPWHIATFAFVCMIYVTICEYKELLYFGAKIFINSMLSIFFRDIEVIGKDKLPRHGPMIFVINHSNQFVDAMIVLGTTSSENFKVSYLMAEKSFQRPVIGDIAAALDVVPIKRAQDSAIPGLGTISFLEIEDEDEDMNDNMNKEEEQQEDTTDNGGDDTDNEDEDAVVRKLQIIGDDGFTTSAFRVGDKLRPNDIPSSGLKYDILKHVDLHSMFEKVLDKLAMGGVFGIFPEGGSHDRTDLLPLKVGVALIAYSALERDGVSVPIIPVGLNYFKTHKWRGKCLVEYGNPVYIDPTTLSKYQLGGSSKRSVCNDLLDRIKDSMRSVIVTMPDYDSLQVVHTARRLYQGKNSAEENTGNSKEKEQDLLRRFAVGYKLLMNGDGNVIPQAWFDLQERIKAYRRELLNLGLRDYQVSGLDRGNENSDDDEKHPGLNRERIFRGIRVVYKIVHLLVLITLGAIPNLFLNLPVRLLADVYAEQRRQKALANSKVKIHGYDVMLTEKLTFCIVVVPLLWLLYGLIMVFFTNFDAQTITLCFMCFPVFSYAAIISSEAGMVDGKDIKPYFLRLLPSTRRRMRVLPEQRRQLRRDLRLFVKKVGPAFGELYHGKDVDWKQINDIITKNRSTIMKRAVSTNDIADIADVSKKDQ</sequence>
<reference evidence="4 5" key="1">
    <citation type="submission" date="2016-09" db="EMBL/GenBank/DDBJ databases">
        <title>Extensive genetic diversity and differential bi-allelic expression allows diatom success in the polar Southern Ocean.</title>
        <authorList>
            <consortium name="DOE Joint Genome Institute"/>
            <person name="Mock T."/>
            <person name="Otillar R.P."/>
            <person name="Strauss J."/>
            <person name="Dupont C."/>
            <person name="Frickenhaus S."/>
            <person name="Maumus F."/>
            <person name="Mcmullan M."/>
            <person name="Sanges R."/>
            <person name="Schmutz J."/>
            <person name="Toseland A."/>
            <person name="Valas R."/>
            <person name="Veluchamy A."/>
            <person name="Ward B.J."/>
            <person name="Allen A."/>
            <person name="Barry K."/>
            <person name="Falciatore A."/>
            <person name="Ferrante M."/>
            <person name="Fortunato A.E."/>
            <person name="Gloeckner G."/>
            <person name="Gruber A."/>
            <person name="Hipkin R."/>
            <person name="Janech M."/>
            <person name="Kroth P."/>
            <person name="Leese F."/>
            <person name="Lindquist E."/>
            <person name="Lyon B.R."/>
            <person name="Martin J."/>
            <person name="Mayer C."/>
            <person name="Parker M."/>
            <person name="Quesneville H."/>
            <person name="Raymond J."/>
            <person name="Uhlig C."/>
            <person name="Valentin K.U."/>
            <person name="Worden A.Z."/>
            <person name="Armbrust E.V."/>
            <person name="Bowler C."/>
            <person name="Green B."/>
            <person name="Moulton V."/>
            <person name="Van Oosterhout C."/>
            <person name="Grigoriev I."/>
        </authorList>
    </citation>
    <scope>NUCLEOTIDE SEQUENCE [LARGE SCALE GENOMIC DNA]</scope>
    <source>
        <strain evidence="4 5">CCMP1102</strain>
    </source>
</reference>
<keyword evidence="2" id="KW-0472">Membrane</keyword>
<feature type="compositionally biased region" description="Acidic residues" evidence="1">
    <location>
        <begin position="213"/>
        <end position="229"/>
    </location>
</feature>
<dbReference type="InterPro" id="IPR052744">
    <property type="entry name" value="GPAT/DAPAT"/>
</dbReference>
<dbReference type="SUPFAM" id="SSF69593">
    <property type="entry name" value="Glycerol-3-phosphate (1)-acyltransferase"/>
    <property type="match status" value="2"/>
</dbReference>
<protein>
    <recommendedName>
        <fullName evidence="3">Phospholipid/glycerol acyltransferase domain-containing protein</fullName>
    </recommendedName>
</protein>
<evidence type="ECO:0000313" key="5">
    <source>
        <dbReference type="Proteomes" id="UP000095751"/>
    </source>
</evidence>
<feature type="transmembrane region" description="Helical" evidence="2">
    <location>
        <begin position="567"/>
        <end position="589"/>
    </location>
</feature>
<feature type="transmembrane region" description="Helical" evidence="2">
    <location>
        <begin position="596"/>
        <end position="613"/>
    </location>
</feature>